<accession>A0ABQ5GJL8</accession>
<evidence type="ECO:0000313" key="3">
    <source>
        <dbReference type="Proteomes" id="UP001151760"/>
    </source>
</evidence>
<evidence type="ECO:0000256" key="1">
    <source>
        <dbReference type="SAM" id="MobiDB-lite"/>
    </source>
</evidence>
<reference evidence="2" key="1">
    <citation type="journal article" date="2022" name="Int. J. Mol. Sci.">
        <title>Draft Genome of Tanacetum Coccineum: Genomic Comparison of Closely Related Tanacetum-Family Plants.</title>
        <authorList>
            <person name="Yamashiro T."/>
            <person name="Shiraishi A."/>
            <person name="Nakayama K."/>
            <person name="Satake H."/>
        </authorList>
    </citation>
    <scope>NUCLEOTIDE SEQUENCE</scope>
</reference>
<keyword evidence="3" id="KW-1185">Reference proteome</keyword>
<feature type="region of interest" description="Disordered" evidence="1">
    <location>
        <begin position="112"/>
        <end position="132"/>
    </location>
</feature>
<dbReference type="EMBL" id="BQNB010018491">
    <property type="protein sequence ID" value="GJT75008.1"/>
    <property type="molecule type" value="Genomic_DNA"/>
</dbReference>
<evidence type="ECO:0000313" key="2">
    <source>
        <dbReference type="EMBL" id="GJT75008.1"/>
    </source>
</evidence>
<dbReference type="Proteomes" id="UP001151760">
    <property type="component" value="Unassembled WGS sequence"/>
</dbReference>
<proteinExistence type="predicted"/>
<protein>
    <submittedName>
        <fullName evidence="2">Uncharacterized protein</fullName>
    </submittedName>
</protein>
<reference evidence="2" key="2">
    <citation type="submission" date="2022-01" db="EMBL/GenBank/DDBJ databases">
        <authorList>
            <person name="Yamashiro T."/>
            <person name="Shiraishi A."/>
            <person name="Satake H."/>
            <person name="Nakayama K."/>
        </authorList>
    </citation>
    <scope>NUCLEOTIDE SEQUENCE</scope>
</reference>
<organism evidence="2 3">
    <name type="scientific">Tanacetum coccineum</name>
    <dbReference type="NCBI Taxonomy" id="301880"/>
    <lineage>
        <taxon>Eukaryota</taxon>
        <taxon>Viridiplantae</taxon>
        <taxon>Streptophyta</taxon>
        <taxon>Embryophyta</taxon>
        <taxon>Tracheophyta</taxon>
        <taxon>Spermatophyta</taxon>
        <taxon>Magnoliopsida</taxon>
        <taxon>eudicotyledons</taxon>
        <taxon>Gunneridae</taxon>
        <taxon>Pentapetalae</taxon>
        <taxon>asterids</taxon>
        <taxon>campanulids</taxon>
        <taxon>Asterales</taxon>
        <taxon>Asteraceae</taxon>
        <taxon>Asteroideae</taxon>
        <taxon>Anthemideae</taxon>
        <taxon>Anthemidinae</taxon>
        <taxon>Tanacetum</taxon>
    </lineage>
</organism>
<sequence>MGRDTIRLENAVSTISQEYLLEFTSEYGIPEGMHPELPGLEETIVKFLEGKVDEKIFPTVVDWRTNAPKDEMPTVNSYSAADVTVLDTHQMKDAAVASESSETPSTIEKSLLDFANEDPPQTITERGETEDRVQDEVAYEILQQEMHRPRGSL</sequence>
<name>A0ABQ5GJL8_9ASTR</name>
<gene>
    <name evidence="2" type="ORF">Tco_1041733</name>
</gene>
<comment type="caution">
    <text evidence="2">The sequence shown here is derived from an EMBL/GenBank/DDBJ whole genome shotgun (WGS) entry which is preliminary data.</text>
</comment>